<name>A0A1F7X798_9BACT</name>
<accession>A0A1F7X798</accession>
<comment type="caution">
    <text evidence="1">The sequence shown here is derived from an EMBL/GenBank/DDBJ whole genome shotgun (WGS) entry which is preliminary data.</text>
</comment>
<evidence type="ECO:0000313" key="1">
    <source>
        <dbReference type="EMBL" id="OGM10946.1"/>
    </source>
</evidence>
<gene>
    <name evidence="1" type="ORF">A2Z22_03705</name>
</gene>
<protein>
    <submittedName>
        <fullName evidence="1">Uncharacterized protein</fullName>
    </submittedName>
</protein>
<sequence length="152" mass="17524">MEERKDSITQEQKEIDPKKGFFVALIQANGNQAQEILAKSFNGHLDSEQYIQERLKAGEPLAICRNGNNSCKFQINPDTVNVEGVTFHSFVPGYTEELEPIYYSHFLGEQDPNRTYYFPGDSCSYFEIYGRYKETGEEFKAIVYYLAYGENI</sequence>
<dbReference type="Proteomes" id="UP000177053">
    <property type="component" value="Unassembled WGS sequence"/>
</dbReference>
<dbReference type="AlphaFoldDB" id="A0A1F7X798"/>
<evidence type="ECO:0000313" key="2">
    <source>
        <dbReference type="Proteomes" id="UP000177053"/>
    </source>
</evidence>
<proteinExistence type="predicted"/>
<organism evidence="1 2">
    <name type="scientific">Candidatus Woesebacteria bacterium RBG_16_34_12</name>
    <dbReference type="NCBI Taxonomy" id="1802480"/>
    <lineage>
        <taxon>Bacteria</taxon>
        <taxon>Candidatus Woeseibacteriota</taxon>
    </lineage>
</organism>
<reference evidence="1 2" key="1">
    <citation type="journal article" date="2016" name="Nat. Commun.">
        <title>Thousands of microbial genomes shed light on interconnected biogeochemical processes in an aquifer system.</title>
        <authorList>
            <person name="Anantharaman K."/>
            <person name="Brown C.T."/>
            <person name="Hug L.A."/>
            <person name="Sharon I."/>
            <person name="Castelle C.J."/>
            <person name="Probst A.J."/>
            <person name="Thomas B.C."/>
            <person name="Singh A."/>
            <person name="Wilkins M.J."/>
            <person name="Karaoz U."/>
            <person name="Brodie E.L."/>
            <person name="Williams K.H."/>
            <person name="Hubbard S.S."/>
            <person name="Banfield J.F."/>
        </authorList>
    </citation>
    <scope>NUCLEOTIDE SEQUENCE [LARGE SCALE GENOMIC DNA]</scope>
</reference>
<dbReference type="EMBL" id="MGFS01000027">
    <property type="protein sequence ID" value="OGM10946.1"/>
    <property type="molecule type" value="Genomic_DNA"/>
</dbReference>